<comment type="caution">
    <text evidence="1">The sequence shown here is derived from an EMBL/GenBank/DDBJ whole genome shotgun (WGS) entry which is preliminary data.</text>
</comment>
<name>A0A101EMA8_9EURY</name>
<proteinExistence type="predicted"/>
<organism evidence="1 2">
    <name type="scientific">Thermococcus sibiricus</name>
    <dbReference type="NCBI Taxonomy" id="172049"/>
    <lineage>
        <taxon>Archaea</taxon>
        <taxon>Methanobacteriati</taxon>
        <taxon>Methanobacteriota</taxon>
        <taxon>Thermococci</taxon>
        <taxon>Thermococcales</taxon>
        <taxon>Thermococcaceae</taxon>
        <taxon>Thermococcus</taxon>
    </lineage>
</organism>
<evidence type="ECO:0000313" key="2">
    <source>
        <dbReference type="Proteomes" id="UP000053911"/>
    </source>
</evidence>
<dbReference type="AlphaFoldDB" id="A0A101EMA8"/>
<gene>
    <name evidence="1" type="ORF">XD54_0965</name>
</gene>
<accession>A0A101EMA8</accession>
<evidence type="ECO:0008006" key="3">
    <source>
        <dbReference type="Google" id="ProtNLM"/>
    </source>
</evidence>
<dbReference type="Proteomes" id="UP000053911">
    <property type="component" value="Unassembled WGS sequence"/>
</dbReference>
<dbReference type="EMBL" id="LGFD01000015">
    <property type="protein sequence ID" value="KUK17779.1"/>
    <property type="molecule type" value="Genomic_DNA"/>
</dbReference>
<dbReference type="RefSeq" id="WP_283217572.1">
    <property type="nucleotide sequence ID" value="NZ_LGFD01000015.1"/>
</dbReference>
<reference evidence="2" key="1">
    <citation type="journal article" date="2015" name="MBio">
        <title>Genome-Resolved Metagenomic Analysis Reveals Roles for Candidate Phyla and Other Microbial Community Members in Biogeochemical Transformations in Oil Reservoirs.</title>
        <authorList>
            <person name="Hu P."/>
            <person name="Tom L."/>
            <person name="Singh A."/>
            <person name="Thomas B.C."/>
            <person name="Baker B.J."/>
            <person name="Piceno Y.M."/>
            <person name="Andersen G.L."/>
            <person name="Banfield J.F."/>
        </authorList>
    </citation>
    <scope>NUCLEOTIDE SEQUENCE [LARGE SCALE GENOMIC DNA]</scope>
</reference>
<dbReference type="PATRIC" id="fig|172049.5.peg.1829"/>
<evidence type="ECO:0000313" key="1">
    <source>
        <dbReference type="EMBL" id="KUK17779.1"/>
    </source>
</evidence>
<sequence length="159" mass="18623">MRAYITMLGRSTWALVNTYYAVVMNGYRPDKIYIFLENTHEEKLPQTVEALKIISEAYGFSPKIYWEIIEEDNFLEADEKIGTLLKTLKEKGYEISTDITPGRKALVVGAAIHAIPLEVEHLFYLSLRNLEHANRPYMMIPLHTQRLKDFMEGRRWKKL</sequence>
<protein>
    <recommendedName>
        <fullName evidence="3">Universal stress protein</fullName>
    </recommendedName>
</protein>